<evidence type="ECO:0000313" key="2">
    <source>
        <dbReference type="Proteomes" id="UP000196005"/>
    </source>
</evidence>
<name>A0A1Y0HJX8_9BACT</name>
<reference evidence="2" key="1">
    <citation type="submission" date="2017-05" db="EMBL/GenBank/DDBJ databases">
        <title>Dechlorination kinetics govern the competition between two new strains of the genus Sulfurospirillum.</title>
        <authorList>
            <person name="Buttet G.F."/>
            <person name="Murray A.M."/>
            <person name="Goris T."/>
            <person name="Burion M."/>
            <person name="Lin B."/>
            <person name="Rolle M."/>
            <person name="Maillard J."/>
        </authorList>
    </citation>
    <scope>NUCLEOTIDE SEQUENCE [LARGE SCALE GENOMIC DNA]</scope>
    <source>
        <strain evidence="2">SL2-1</strain>
    </source>
</reference>
<keyword evidence="2" id="KW-1185">Reference proteome</keyword>
<dbReference type="AlphaFoldDB" id="A0A1Y0HJX8"/>
<sequence>MKLSDYTAFPADIPIVVEDNLFFIPFYDFTPFF</sequence>
<evidence type="ECO:0000313" key="1">
    <source>
        <dbReference type="EMBL" id="ARU48362.1"/>
    </source>
</evidence>
<organism evidence="1 2">
    <name type="scientific">Sulfurospirillum diekertiae</name>
    <dbReference type="NCBI Taxonomy" id="1854492"/>
    <lineage>
        <taxon>Bacteria</taxon>
        <taxon>Pseudomonadati</taxon>
        <taxon>Campylobacterota</taxon>
        <taxon>Epsilonproteobacteria</taxon>
        <taxon>Campylobacterales</taxon>
        <taxon>Sulfurospirillaceae</taxon>
        <taxon>Sulfurospirillum</taxon>
    </lineage>
</organism>
<dbReference type="EMBL" id="CP021416">
    <property type="protein sequence ID" value="ARU48362.1"/>
    <property type="molecule type" value="Genomic_DNA"/>
</dbReference>
<dbReference type="KEGG" id="suls:Sdiek1_1196"/>
<protein>
    <submittedName>
        <fullName evidence="1">Uncharacterized protein</fullName>
    </submittedName>
</protein>
<gene>
    <name evidence="1" type="ORF">Sdiek1_1196</name>
</gene>
<proteinExistence type="predicted"/>
<dbReference type="Proteomes" id="UP000196005">
    <property type="component" value="Chromosome"/>
</dbReference>
<accession>A0A1Y0HJX8</accession>